<dbReference type="SUPFAM" id="SSF57959">
    <property type="entry name" value="Leucine zipper domain"/>
    <property type="match status" value="1"/>
</dbReference>
<feature type="region of interest" description="Disordered" evidence="8">
    <location>
        <begin position="552"/>
        <end position="578"/>
    </location>
</feature>
<feature type="region of interest" description="Disordered" evidence="8">
    <location>
        <begin position="779"/>
        <end position="806"/>
    </location>
</feature>
<proteinExistence type="inferred from homology"/>
<feature type="compositionally biased region" description="Basic residues" evidence="8">
    <location>
        <begin position="795"/>
        <end position="806"/>
    </location>
</feature>
<feature type="coiled-coil region" evidence="7">
    <location>
        <begin position="364"/>
        <end position="398"/>
    </location>
</feature>
<gene>
    <name evidence="11" type="primary">LOC107222799</name>
</gene>
<dbReference type="Proteomes" id="UP000829291">
    <property type="component" value="Chromosome 3"/>
</dbReference>
<organism evidence="11">
    <name type="scientific">Neodiprion lecontei</name>
    <name type="common">Redheaded pine sawfly</name>
    <dbReference type="NCBI Taxonomy" id="441921"/>
    <lineage>
        <taxon>Eukaryota</taxon>
        <taxon>Metazoa</taxon>
        <taxon>Ecdysozoa</taxon>
        <taxon>Arthropoda</taxon>
        <taxon>Hexapoda</taxon>
        <taxon>Insecta</taxon>
        <taxon>Pterygota</taxon>
        <taxon>Neoptera</taxon>
        <taxon>Endopterygota</taxon>
        <taxon>Hymenoptera</taxon>
        <taxon>Tenthredinoidea</taxon>
        <taxon>Diprionidae</taxon>
        <taxon>Diprioninae</taxon>
        <taxon>Neodiprion</taxon>
    </lineage>
</organism>
<evidence type="ECO:0000256" key="8">
    <source>
        <dbReference type="SAM" id="MobiDB-lite"/>
    </source>
</evidence>
<sequence>MLIKEDPQWNNLMDLDFQMFPELGSLDGECLMAPDDDFLQALSSELEIPSLLGGEGSPSHDETPDEIMKDAVLQDNLPILDELGVDPMQWGPDAFPNLSAAGLDIKNEVKDEIKTEPGSPHSQLPPSPSPSNSDSSGSEWQNDNSTTSSTDFKCTLETPPISPPQNDSPPTSPKPGLNPSLLQPIKLVSINSPNPANFVLSKGNSAKRVCIQPKLNTTLNVGEDAPRKTIVLSAQDFAALTQKVKQNNTGQPLKIQSVAPLKLPPNAQIKIQNPRNVQSTPQIKTESNTIKITSSSQVKILNSIPNVQIQNTEPLVSMPNGCTQIMIKNEPELMNLSGKQECEIKALKRQQRMIKNRESACLSRKKKKEYVTSLEKQIADLQDENAQLKMENIALRERLCATEEMTGTSKKLGSLNLGANRKNTAILLAMVFMVSLNVGSLGGLFSQNKRLDSMSNHLPVSVPNVRHGRSLLWTDIDKQDSGEHKEQFNQTTSIHHPMCPMYINQTESIRLDSELRRWIGGDPDKDNWTKSSETDLGTNSLGELLLSKPSLVRQRLNSKPKLPPQKKMEPKPKTDNIATSNSNAVEVFSPTLTEHASLFDALRRRDDTFYVVWFSGEHLLLPASRQNKTARPRMSLVLPAVPVNGTFSTPANHVTMMQIDCEVMNTQLLHLKESVIPEHLRRNQQSTDHTSKTDNDHVPTAANVTKTYKPYFVKENITATDFNDKNYKNPYMMKAEDAYHPKEPSYLLRSKFIPNFGLENSKDNSYDVKSQDDVKSEIFTPGIDSSKTPYSQTGRKLRRRRNLLNP</sequence>
<dbReference type="GeneID" id="107222799"/>
<dbReference type="PROSITE" id="PS50217">
    <property type="entry name" value="BZIP"/>
    <property type="match status" value="1"/>
</dbReference>
<evidence type="ECO:0000313" key="11">
    <source>
        <dbReference type="RefSeq" id="XP_015517795.1"/>
    </source>
</evidence>
<evidence type="ECO:0000256" key="3">
    <source>
        <dbReference type="ARBA" id="ARBA00023015"/>
    </source>
</evidence>
<dbReference type="CDD" id="cd14700">
    <property type="entry name" value="bZIP_ATF6"/>
    <property type="match status" value="1"/>
</dbReference>
<feature type="region of interest" description="Disordered" evidence="8">
    <location>
        <begin position="113"/>
        <end position="180"/>
    </location>
</feature>
<evidence type="ECO:0000313" key="10">
    <source>
        <dbReference type="Proteomes" id="UP000829291"/>
    </source>
</evidence>
<accession>A0A6J0BTK9</accession>
<dbReference type="CTD" id="22926"/>
<evidence type="ECO:0000256" key="2">
    <source>
        <dbReference type="ARBA" id="ARBA00009050"/>
    </source>
</evidence>
<dbReference type="AlphaFoldDB" id="A0A6J0BTK9"/>
<dbReference type="FunCoup" id="A0A6J0BTK9">
    <property type="interactions" value="714"/>
</dbReference>
<dbReference type="PANTHER" id="PTHR46164">
    <property type="entry name" value="ATF6, ISOFORM C"/>
    <property type="match status" value="1"/>
</dbReference>
<dbReference type="GO" id="GO:0005634">
    <property type="term" value="C:nucleus"/>
    <property type="evidence" value="ECO:0007669"/>
    <property type="project" value="TreeGrafter"/>
</dbReference>
<evidence type="ECO:0000256" key="5">
    <source>
        <dbReference type="ARBA" id="ARBA00023163"/>
    </source>
</evidence>
<dbReference type="GO" id="GO:0000981">
    <property type="term" value="F:DNA-binding transcription factor activity, RNA polymerase II-specific"/>
    <property type="evidence" value="ECO:0007669"/>
    <property type="project" value="TreeGrafter"/>
</dbReference>
<keyword evidence="5" id="KW-0804">Transcription</keyword>
<evidence type="ECO:0000259" key="9">
    <source>
        <dbReference type="PROSITE" id="PS50217"/>
    </source>
</evidence>
<keyword evidence="7" id="KW-0175">Coiled coil</keyword>
<feature type="compositionally biased region" description="Pro residues" evidence="8">
    <location>
        <begin position="160"/>
        <end position="173"/>
    </location>
</feature>
<dbReference type="GO" id="GO:0000978">
    <property type="term" value="F:RNA polymerase II cis-regulatory region sequence-specific DNA binding"/>
    <property type="evidence" value="ECO:0007669"/>
    <property type="project" value="TreeGrafter"/>
</dbReference>
<dbReference type="RefSeq" id="XP_015517795.1">
    <property type="nucleotide sequence ID" value="XM_015662309.2"/>
</dbReference>
<keyword evidence="4" id="KW-0238">DNA-binding</keyword>
<name>A0A6J0BTK9_NEOLC</name>
<feature type="domain" description="BZIP" evidence="9">
    <location>
        <begin position="346"/>
        <end position="399"/>
    </location>
</feature>
<feature type="compositionally biased region" description="Polar residues" evidence="8">
    <location>
        <begin position="139"/>
        <end position="152"/>
    </location>
</feature>
<protein>
    <submittedName>
        <fullName evidence="11">Cyclic AMP-dependent transcription factor ATF-6 alpha isoform X1</fullName>
    </submittedName>
</protein>
<keyword evidence="6" id="KW-0539">Nucleus</keyword>
<comment type="similarity">
    <text evidence="2">Belongs to the bZIP family. ATF subfamily.</text>
</comment>
<dbReference type="GO" id="GO:0016020">
    <property type="term" value="C:membrane"/>
    <property type="evidence" value="ECO:0007669"/>
    <property type="project" value="UniProtKB-SubCell"/>
</dbReference>
<dbReference type="Pfam" id="PF00170">
    <property type="entry name" value="bZIP_1"/>
    <property type="match status" value="1"/>
</dbReference>
<reference evidence="11" key="1">
    <citation type="submission" date="2025-08" db="UniProtKB">
        <authorList>
            <consortium name="RefSeq"/>
        </authorList>
    </citation>
    <scope>IDENTIFICATION</scope>
    <source>
        <tissue evidence="11">Thorax and Abdomen</tissue>
    </source>
</reference>
<dbReference type="PANTHER" id="PTHR46164:SF3">
    <property type="entry name" value="ATF6, ISOFORM C"/>
    <property type="match status" value="1"/>
</dbReference>
<dbReference type="InParanoid" id="A0A6J0BTK9"/>
<dbReference type="InterPro" id="IPR004827">
    <property type="entry name" value="bZIP"/>
</dbReference>
<dbReference type="Gene3D" id="1.20.5.170">
    <property type="match status" value="1"/>
</dbReference>
<evidence type="ECO:0000256" key="4">
    <source>
        <dbReference type="ARBA" id="ARBA00023125"/>
    </source>
</evidence>
<evidence type="ECO:0000256" key="6">
    <source>
        <dbReference type="ARBA" id="ARBA00023242"/>
    </source>
</evidence>
<dbReference type="KEGG" id="nlo:107222799"/>
<dbReference type="SMART" id="SM00338">
    <property type="entry name" value="BRLZ"/>
    <property type="match status" value="1"/>
</dbReference>
<keyword evidence="3" id="KW-0805">Transcription regulation</keyword>
<dbReference type="InterPro" id="IPR046347">
    <property type="entry name" value="bZIP_sf"/>
</dbReference>
<comment type="subcellular location">
    <subcellularLocation>
        <location evidence="1">Membrane</location>
        <topology evidence="1">Single-pass membrane protein</topology>
    </subcellularLocation>
</comment>
<dbReference type="GO" id="GO:0030968">
    <property type="term" value="P:endoplasmic reticulum unfolded protein response"/>
    <property type="evidence" value="ECO:0007669"/>
    <property type="project" value="TreeGrafter"/>
</dbReference>
<evidence type="ECO:0000256" key="1">
    <source>
        <dbReference type="ARBA" id="ARBA00004167"/>
    </source>
</evidence>
<dbReference type="InterPro" id="IPR051882">
    <property type="entry name" value="ATF_bZIP_TF"/>
</dbReference>
<evidence type="ECO:0000256" key="7">
    <source>
        <dbReference type="SAM" id="Coils"/>
    </source>
</evidence>
<feature type="compositionally biased region" description="Polar residues" evidence="8">
    <location>
        <begin position="783"/>
        <end position="794"/>
    </location>
</feature>
<dbReference type="OrthoDB" id="644067at2759"/>
<feature type="region of interest" description="Disordered" evidence="8">
    <location>
        <begin position="680"/>
        <end position="701"/>
    </location>
</feature>
<keyword evidence="10" id="KW-1185">Reference proteome</keyword>